<reference evidence="7" key="1">
    <citation type="submission" date="2023-05" db="EMBL/GenBank/DDBJ databases">
        <authorList>
            <person name="Nardi F."/>
            <person name="Carapelli A."/>
            <person name="Cucini C."/>
        </authorList>
    </citation>
    <scope>NUCLEOTIDE SEQUENCE</scope>
    <source>
        <strain evidence="7">DMR45628</strain>
        <tissue evidence="7">Testes</tissue>
    </source>
</reference>
<comment type="subcellular location">
    <subcellularLocation>
        <location evidence="1">Cytoplasm</location>
    </subcellularLocation>
</comment>
<dbReference type="PANTHER" id="PTHR12472:SF0">
    <property type="entry name" value="RAB3 GTPASE-ACTIVATING PROTEIN NON-CATALYTIC SUBUNIT"/>
    <property type="match status" value="1"/>
</dbReference>
<accession>A0AAW1LYH1</accession>
<dbReference type="PANTHER" id="PTHR12472">
    <property type="entry name" value="RAB3-GAP REGULATORY DOMAIN"/>
    <property type="match status" value="1"/>
</dbReference>
<keyword evidence="4" id="KW-0963">Cytoplasm</keyword>
<gene>
    <name evidence="7" type="ORF">QE152_g9470</name>
</gene>
<dbReference type="Proteomes" id="UP001458880">
    <property type="component" value="Unassembled WGS sequence"/>
</dbReference>
<sequence length="1317" mass="148623">MSCQVKLTANLVDVSKIRDCLFFSDKSKGCDTWLQHCEISVSPSGDIIVLAYERKLVVLTGRWDSNSLLSNFHVTFNEAVDLNDNITAVLCLPIVAQGSSSQVGPDWTCIVIGFQSGYVRFYTEDCTLLLEEQLHNDSVVRLKCQSQHSPRPDINPELNLEELYIQYVSNVCIVSGSNLFVTLRNCRSHLARKQATGSNIEALTPPINPKKWGFVDQTTINDMAVVGLDLSNTFDHLLTASTCEGFDSRYRAVAPNNNLVIGVGVKPFIGFHYAVEGGAQPVLSDVAKAVASKLKSALPGWLTGAKHTPEKVNSTTLLPAEGMSCRFGLCDLRRVASNIILAPNKKIAAVSDTLGRVILIDAHKGTAIRIFKGYREAQCAFIQVPDERKTKHRFMKPVALFLLIYSPKKGTLEIFSAQVGTKIATFTASKHSRLIYINYGLMGFQTTSKSRYVCQYTTLLIDSDGAVKEIVIPYHFSLTEKNSKRVRDLHLYKRLKQYIKFGNYDEDSLVAEAFNTCSEIKTVEVKLQVLEFLASNREIHPEVILKCVNHFIEKINMMSSAEMEADIKVLKVISENLNALVNFYKQVTDKDLDVTNGNFECSNALNTNAVLGIKEMDNLQKLLDLSTLNNYKPQGLKVSFKENGKKSLSSFLKVFDLSIESAIILKKDVEELALFQVAETIFSSYITGNLDPTDLTDQFRNSTISTKDLFFLILNYWVNRPLNIDINLEREMRNLSAVIYALAQNVKYEDLIVANNSTSPFWTDIRQLLMNSSKSFPALMAAILCKSVAQRIESEKEFQKSSEEDFEVWENLSQENCEWTLLIGKLEDVSLLNIILANDPICSGSLPKLKHTKESVSLKYILEKGRGSVSELVAKWLTLRGVHPRFITLNEINYQNSISSEQSVSQQKENVHPISVSNEDLLILGSEPVFDHLNVLRKQFPYSLNSNILLTNMAWEYAVAWQKDIQEISKLEASLSCLNQISEAHLKKGLYNMIWNTHLKILFEGCCKLIRKVGKLPKERLCKQDTGLTDTQLTSFVEICSDFFNEFMDCVQDSFHCDKIHLNYEPIWENDVGLPLTELAHTQVNVNYDLILLHYQLSLTMQMISTFSIKQTKFVNNLFDPSVIPLFFSDLQQKVQISWHKTESKITAARTHFLCKVILVTIETVTVNDEKIYSAEHVKWMGKCINLASLWNLDVDFLRRYQIVQLYINGFDSVAEELLPVINNSSDLGPRLLEVAGKRLSQFMTSSPDLSEKIGAFSTTLTQFLDTLDGEWCQPRSLNSILLLSTHSLRCLNEDQPEHKLATLMVEACVTLQDMQS</sequence>
<dbReference type="EMBL" id="JASPKY010000081">
    <property type="protein sequence ID" value="KAK9738890.1"/>
    <property type="molecule type" value="Genomic_DNA"/>
</dbReference>
<proteinExistence type="inferred from homology"/>
<keyword evidence="3" id="KW-0343">GTPase activation</keyword>
<evidence type="ECO:0000259" key="6">
    <source>
        <dbReference type="Pfam" id="PF14656"/>
    </source>
</evidence>
<reference evidence="7 8" key="2">
    <citation type="journal article" date="2024" name="BMC Genomics">
        <title>De novo assembly and annotation of Popillia japonica's genome with initial clues to its potential as an invasive pest.</title>
        <authorList>
            <person name="Cucini C."/>
            <person name="Boschi S."/>
            <person name="Funari R."/>
            <person name="Cardaioli E."/>
            <person name="Iannotti N."/>
            <person name="Marturano G."/>
            <person name="Paoli F."/>
            <person name="Bruttini M."/>
            <person name="Carapelli A."/>
            <person name="Frati F."/>
            <person name="Nardi F."/>
        </authorList>
    </citation>
    <scope>NUCLEOTIDE SEQUENCE [LARGE SCALE GENOMIC DNA]</scope>
    <source>
        <strain evidence="7">DMR45628</strain>
    </source>
</reference>
<dbReference type="EMBL" id="JASPKY010000081">
    <property type="protein sequence ID" value="KAK9738889.1"/>
    <property type="molecule type" value="Genomic_DNA"/>
</dbReference>
<evidence type="ECO:0000256" key="4">
    <source>
        <dbReference type="ARBA" id="ARBA00022490"/>
    </source>
</evidence>
<feature type="domain" description="Rab3-GAP regulatory subunit N-terminal" evidence="5">
    <location>
        <begin position="33"/>
        <end position="435"/>
    </location>
</feature>
<keyword evidence="8" id="KW-1185">Reference proteome</keyword>
<comment type="caution">
    <text evidence="7">The sequence shown here is derived from an EMBL/GenBank/DDBJ whole genome shotgun (WGS) entry which is preliminary data.</text>
</comment>
<dbReference type="GO" id="GO:0005737">
    <property type="term" value="C:cytoplasm"/>
    <property type="evidence" value="ECO:0007669"/>
    <property type="project" value="UniProtKB-SubCell"/>
</dbReference>
<evidence type="ECO:0000256" key="2">
    <source>
        <dbReference type="ARBA" id="ARBA00008153"/>
    </source>
</evidence>
<dbReference type="Pfam" id="PF14656">
    <property type="entry name" value="RAB3GAP2_C"/>
    <property type="match status" value="1"/>
</dbReference>
<evidence type="ECO:0000313" key="7">
    <source>
        <dbReference type="EMBL" id="KAK9738889.1"/>
    </source>
</evidence>
<feature type="domain" description="Rab3GAP regulatory subunit C-terminal" evidence="6">
    <location>
        <begin position="708"/>
        <end position="1277"/>
    </location>
</feature>
<evidence type="ECO:0000313" key="8">
    <source>
        <dbReference type="Proteomes" id="UP001458880"/>
    </source>
</evidence>
<dbReference type="GO" id="GO:0005096">
    <property type="term" value="F:GTPase activator activity"/>
    <property type="evidence" value="ECO:0007669"/>
    <property type="project" value="UniProtKB-KW"/>
</dbReference>
<dbReference type="InterPro" id="IPR026059">
    <property type="entry name" value="Rab3GAP2"/>
</dbReference>
<evidence type="ECO:0000256" key="1">
    <source>
        <dbReference type="ARBA" id="ARBA00004496"/>
    </source>
</evidence>
<evidence type="ECO:0000256" key="3">
    <source>
        <dbReference type="ARBA" id="ARBA00022468"/>
    </source>
</evidence>
<comment type="similarity">
    <text evidence="2">Belongs to the Rab3-GAP regulatory subunit family.</text>
</comment>
<evidence type="ECO:0000259" key="5">
    <source>
        <dbReference type="Pfam" id="PF14655"/>
    </source>
</evidence>
<dbReference type="InterPro" id="IPR029257">
    <property type="entry name" value="RAB3GAP2_C"/>
</dbReference>
<dbReference type="InterPro" id="IPR032839">
    <property type="entry name" value="RAB3GAP_N"/>
</dbReference>
<dbReference type="Pfam" id="PF14655">
    <property type="entry name" value="RAB3GAP2_N"/>
    <property type="match status" value="1"/>
</dbReference>
<name>A0AAW1LYH1_POPJA</name>
<protein>
    <submittedName>
        <fullName evidence="7">Rab3 GTPase-activating protein regulatory subunit C-terminus</fullName>
    </submittedName>
</protein>
<organism evidence="7 8">
    <name type="scientific">Popillia japonica</name>
    <name type="common">Japanese beetle</name>
    <dbReference type="NCBI Taxonomy" id="7064"/>
    <lineage>
        <taxon>Eukaryota</taxon>
        <taxon>Metazoa</taxon>
        <taxon>Ecdysozoa</taxon>
        <taxon>Arthropoda</taxon>
        <taxon>Hexapoda</taxon>
        <taxon>Insecta</taxon>
        <taxon>Pterygota</taxon>
        <taxon>Neoptera</taxon>
        <taxon>Endopterygota</taxon>
        <taxon>Coleoptera</taxon>
        <taxon>Polyphaga</taxon>
        <taxon>Scarabaeiformia</taxon>
        <taxon>Scarabaeidae</taxon>
        <taxon>Rutelinae</taxon>
        <taxon>Popillia</taxon>
    </lineage>
</organism>